<dbReference type="Gene3D" id="3.30.70.270">
    <property type="match status" value="1"/>
</dbReference>
<dbReference type="RefSeq" id="WP_073006574.1">
    <property type="nucleotide sequence ID" value="NZ_FQZO01000003.1"/>
</dbReference>
<name>A0A1M6GWI4_9CLOT</name>
<evidence type="ECO:0000313" key="2">
    <source>
        <dbReference type="Proteomes" id="UP000184080"/>
    </source>
</evidence>
<dbReference type="OrthoDB" id="4986073at2"/>
<proteinExistence type="predicted"/>
<dbReference type="InterPro" id="IPR043128">
    <property type="entry name" value="Rev_trsase/Diguanyl_cyclase"/>
</dbReference>
<dbReference type="AlphaFoldDB" id="A0A1M6GWI4"/>
<dbReference type="InterPro" id="IPR036390">
    <property type="entry name" value="WH_DNA-bd_sf"/>
</dbReference>
<dbReference type="SUPFAM" id="SSF46785">
    <property type="entry name" value="Winged helix' DNA-binding domain"/>
    <property type="match status" value="1"/>
</dbReference>
<evidence type="ECO:0008006" key="3">
    <source>
        <dbReference type="Google" id="ProtNLM"/>
    </source>
</evidence>
<sequence>MTIKVAVLGPEDLVLKTIEEGSRYNNLILDKYVYKADDETIELVTKASQEADLMLFTGPVPYYAARRSIEADIPMLYVSYSGTAFYKTLFSFLESINWSNDQKFRFSIDTIHKNHIDEMMDELDIVNYDVKVLEYEDYIRTEELVDFHYNLYKENKIDFAVTCLTSAYEKLKTLGVPVYRIVPTLNSIRESLRFVTMQAENIVSKKAQLCVGVLKIPNWNSLGTYSPSEYAQQRMKLTLTEIFIDFCESIKASMKFVNEDEYMFYATRGSIENITDGYRSMPLINEINEKLPFKVCIGLGYGYNANEAEKNSQEALKYALSFNKNSCYVVLEDGKIKGPLEEGKNLQFYARSEDENLLELAEKCKVSIITLNKISALLDNLEKDTITANDIADSLNITLRSGRRILSNLEEAKLAEVVGEEQPSGRGRPRQIFKINF</sequence>
<dbReference type="EMBL" id="FQZO01000003">
    <property type="protein sequence ID" value="SHJ14294.1"/>
    <property type="molecule type" value="Genomic_DNA"/>
</dbReference>
<protein>
    <recommendedName>
        <fullName evidence="3">Transcriptional regulator</fullName>
    </recommendedName>
</protein>
<organism evidence="1 2">
    <name type="scientific">Clostridium amylolyticum</name>
    <dbReference type="NCBI Taxonomy" id="1121298"/>
    <lineage>
        <taxon>Bacteria</taxon>
        <taxon>Bacillati</taxon>
        <taxon>Bacillota</taxon>
        <taxon>Clostridia</taxon>
        <taxon>Eubacteriales</taxon>
        <taxon>Clostridiaceae</taxon>
        <taxon>Clostridium</taxon>
    </lineage>
</organism>
<accession>A0A1M6GWI4</accession>
<evidence type="ECO:0000313" key="1">
    <source>
        <dbReference type="EMBL" id="SHJ14294.1"/>
    </source>
</evidence>
<dbReference type="Proteomes" id="UP000184080">
    <property type="component" value="Unassembled WGS sequence"/>
</dbReference>
<gene>
    <name evidence="1" type="ORF">SAMN05444401_2273</name>
</gene>
<keyword evidence="2" id="KW-1185">Reference proteome</keyword>
<dbReference type="STRING" id="1121298.SAMN05444401_2273"/>
<reference evidence="1 2" key="1">
    <citation type="submission" date="2016-11" db="EMBL/GenBank/DDBJ databases">
        <authorList>
            <person name="Jaros S."/>
            <person name="Januszkiewicz K."/>
            <person name="Wedrychowicz H."/>
        </authorList>
    </citation>
    <scope>NUCLEOTIDE SEQUENCE [LARGE SCALE GENOMIC DNA]</scope>
    <source>
        <strain evidence="1 2">DSM 21864</strain>
    </source>
</reference>